<feature type="region of interest" description="Disordered" evidence="1">
    <location>
        <begin position="258"/>
        <end position="318"/>
    </location>
</feature>
<feature type="region of interest" description="Disordered" evidence="1">
    <location>
        <begin position="863"/>
        <end position="891"/>
    </location>
</feature>
<proteinExistence type="predicted"/>
<dbReference type="Proteomes" id="UP001166191">
    <property type="component" value="Unassembled WGS sequence"/>
</dbReference>
<dbReference type="Pfam" id="PF19268">
    <property type="entry name" value="CIS_TMP"/>
    <property type="match status" value="1"/>
</dbReference>
<evidence type="ECO:0000256" key="1">
    <source>
        <dbReference type="SAM" id="MobiDB-lite"/>
    </source>
</evidence>
<keyword evidence="3" id="KW-1185">Reference proteome</keyword>
<dbReference type="InterPro" id="IPR045538">
    <property type="entry name" value="CIS_TMP"/>
</dbReference>
<comment type="caution">
    <text evidence="2">The sequence shown here is derived from an EMBL/GenBank/DDBJ whole genome shotgun (WGS) entry which is preliminary data.</text>
</comment>
<feature type="region of interest" description="Disordered" evidence="1">
    <location>
        <begin position="401"/>
        <end position="483"/>
    </location>
</feature>
<feature type="compositionally biased region" description="Basic and acidic residues" evidence="1">
    <location>
        <begin position="689"/>
        <end position="707"/>
    </location>
</feature>
<feature type="region of interest" description="Disordered" evidence="1">
    <location>
        <begin position="1084"/>
        <end position="1108"/>
    </location>
</feature>
<dbReference type="EMBL" id="JAHKNG010000011">
    <property type="protein sequence ID" value="MBU3030126.1"/>
    <property type="molecule type" value="Genomic_DNA"/>
</dbReference>
<evidence type="ECO:0000313" key="2">
    <source>
        <dbReference type="EMBL" id="MBU3030126.1"/>
    </source>
</evidence>
<feature type="compositionally biased region" description="Basic and acidic residues" evidence="1">
    <location>
        <begin position="362"/>
        <end position="373"/>
    </location>
</feature>
<evidence type="ECO:0000313" key="3">
    <source>
        <dbReference type="Proteomes" id="UP001166191"/>
    </source>
</evidence>
<organism evidence="2 3">
    <name type="scientific">Paracoccus marinaquae</name>
    <dbReference type="NCBI Taxonomy" id="2841926"/>
    <lineage>
        <taxon>Bacteria</taxon>
        <taxon>Pseudomonadati</taxon>
        <taxon>Pseudomonadota</taxon>
        <taxon>Alphaproteobacteria</taxon>
        <taxon>Rhodobacterales</taxon>
        <taxon>Paracoccaceae</taxon>
        <taxon>Paracoccus</taxon>
    </lineage>
</organism>
<accession>A0ABS6AL24</accession>
<feature type="compositionally biased region" description="Low complexity" evidence="1">
    <location>
        <begin position="581"/>
        <end position="591"/>
    </location>
</feature>
<gene>
    <name evidence="2" type="ORF">KNW02_08340</name>
</gene>
<feature type="compositionally biased region" description="Low complexity" evidence="1">
    <location>
        <begin position="291"/>
        <end position="303"/>
    </location>
</feature>
<dbReference type="RefSeq" id="WP_216032808.1">
    <property type="nucleotide sequence ID" value="NZ_JAHKNG010000011.1"/>
</dbReference>
<name>A0ABS6AL24_9RHOB</name>
<feature type="region of interest" description="Disordered" evidence="1">
    <location>
        <begin position="563"/>
        <end position="591"/>
    </location>
</feature>
<feature type="compositionally biased region" description="Basic and acidic residues" evidence="1">
    <location>
        <begin position="767"/>
        <end position="778"/>
    </location>
</feature>
<feature type="region of interest" description="Disordered" evidence="1">
    <location>
        <begin position="344"/>
        <end position="387"/>
    </location>
</feature>
<feature type="compositionally biased region" description="Basic and acidic residues" evidence="1">
    <location>
        <begin position="962"/>
        <end position="977"/>
    </location>
</feature>
<feature type="compositionally biased region" description="Basic and acidic residues" evidence="1">
    <location>
        <begin position="447"/>
        <end position="461"/>
    </location>
</feature>
<feature type="region of interest" description="Disordered" evidence="1">
    <location>
        <begin position="955"/>
        <end position="1049"/>
    </location>
</feature>
<protein>
    <submittedName>
        <fullName evidence="2">Uncharacterized protein</fullName>
    </submittedName>
</protein>
<sequence>MTRAMRADWPDADGPRIGSCEAELRVTARSGPLASPESLLQALQREILPVLSDVLDRPPLASADARIPRIEIELGQWPEDPDWPALREVFDRLLREALAPYLPAVGRIMAAGPLRVADGKDTNALLDASSAAREDEPVGQDGEVSRDDGAAQGLLRQIRRWWGAEAGSDAPALIRHLRDTRPARYRDCLAALSSLPDRDFLDRLAAGDADSLGAVRDLEARLARVFRPVGLPDAELDRLVASLVAGLMLRLGFSRLQPDRQVPVSPGGKPAATGPDAGNRQDARHPLATSADAGRGADAIRGATPEGAAGRGRRQVHDRVVNDAAELTPLDPGEGQTRSETAIAEGVSGTDPGRAHTAGNDAGRRDGEHRQGVPDDLQDPPATPAGADDFRARARFATPEGAAAVPPPQAPDPLVDEAADLPPVDPDEGRAPGEATAADGVSATDPGRTRKAEGDAGRADGGRTSPAWEDGVQPGEQAGNAGYSDLDTAGYAAPIDDAAADLLDAARAVLRVPDDVSPALLRWQLANLRQADQTGFARRLAAIPDLALQHRLGLWLDGQPAQSGPAVGVSAEPRNDRMQPRNRPGNLRPPLSAEELTGLALRLLPPGADMLGEAIARLAREVSDPVPAMLSVLRDLLAGGLIDLEAAGRVGRAADTAESVKGGMAGPERKGEGTPPPAAASGRPGSEIPRQEDVAHAGHDPGSHSAEKASLTGRDGSRADQASRGAAKGMSQEGDGPEINEGTADPASGDGTRVPEASDAGGLDAARVGRDGAGDVRPQDQGGNGGPPADDVAAQGMFAGDPVADIYDAARAILQAADELSPSLLQQRLLHLRQADPEDFARRLAAIPGARQRDRLQQWLGHHTSEGERPGGVSAGASEGPRQPTGREALPHPLGAEEMTRLALRILPPGADALGASIARLAREVPDPVSALLSVLRDLLGGGMIDLEAAVRAGKTAPSGDLTRRPDAGRVDPERAGGGRPLVADADDTGQEVRRPRAGTPARPDKSSDDATEVPPMVRGGSQTARNTVDARPEAEADDGPAIAGADLDAPGTRYRSVMAELLRAVGLAEDDISRLLQTVPPMTSGEVSHKAMQPDADRARQAPSSRVLPVSADGRERVEALLDAGLDPGGYILRDSLSLILAAWPSGPASGDDPAAPDGRAWRQHAVWQLLLERLIGHGRGAAKNGMLDAALAEALARIEPDPEARARALRHVVARIGYGARPGEGSIRARTRRALESLIAGTRKPASAAQETAVSDGGRAVDTADRVQELLVTETAGLVILHPFLQLLFQRLGLLTPQPSIHPEHLPQALATLLALSGTDASRGADPMHRLLLGLPDGAPLILPEPLDDAGRDLIDGLLRSVIAHWGRLGNTSPDGLRQTFLRRGGILRFDEAGAHLRVAPGPYDMLLDGLPWSLTVFALPWMRQPCHIGWRSQDE</sequence>
<reference evidence="2" key="1">
    <citation type="submission" date="2021-06" db="EMBL/GenBank/DDBJ databases">
        <title>Paracoccus bacterium XHP0099 sp. nov., isolated from the surface waters of the Yellow Sea.</title>
        <authorList>
            <person name="Xue H."/>
            <person name="Zhang D."/>
        </authorList>
    </citation>
    <scope>NUCLEOTIDE SEQUENCE</scope>
    <source>
        <strain evidence="2">XHP0099</strain>
    </source>
</reference>
<feature type="region of interest" description="Disordered" evidence="1">
    <location>
        <begin position="652"/>
        <end position="795"/>
    </location>
</feature>